<evidence type="ECO:0000256" key="1">
    <source>
        <dbReference type="SAM" id="MobiDB-lite"/>
    </source>
</evidence>
<name>A0A4Y2ENM8_ARAVE</name>
<accession>A0A4Y2ENM8</accession>
<reference evidence="2 3" key="1">
    <citation type="journal article" date="2019" name="Sci. Rep.">
        <title>Orb-weaving spider Araneus ventricosus genome elucidates the spidroin gene catalogue.</title>
        <authorList>
            <person name="Kono N."/>
            <person name="Nakamura H."/>
            <person name="Ohtoshi R."/>
            <person name="Moran D.A.P."/>
            <person name="Shinohara A."/>
            <person name="Yoshida Y."/>
            <person name="Fujiwara M."/>
            <person name="Mori M."/>
            <person name="Tomita M."/>
            <person name="Arakawa K."/>
        </authorList>
    </citation>
    <scope>NUCLEOTIDE SEQUENCE [LARGE SCALE GENOMIC DNA]</scope>
</reference>
<dbReference type="EMBL" id="BGPR01000644">
    <property type="protein sequence ID" value="GBM29778.1"/>
    <property type="molecule type" value="Genomic_DNA"/>
</dbReference>
<gene>
    <name evidence="2" type="ORF">AVEN_238850_1</name>
</gene>
<proteinExistence type="predicted"/>
<organism evidence="2 3">
    <name type="scientific">Araneus ventricosus</name>
    <name type="common">Orbweaver spider</name>
    <name type="synonym">Epeira ventricosa</name>
    <dbReference type="NCBI Taxonomy" id="182803"/>
    <lineage>
        <taxon>Eukaryota</taxon>
        <taxon>Metazoa</taxon>
        <taxon>Ecdysozoa</taxon>
        <taxon>Arthropoda</taxon>
        <taxon>Chelicerata</taxon>
        <taxon>Arachnida</taxon>
        <taxon>Araneae</taxon>
        <taxon>Araneomorphae</taxon>
        <taxon>Entelegynae</taxon>
        <taxon>Araneoidea</taxon>
        <taxon>Araneidae</taxon>
        <taxon>Araneus</taxon>
    </lineage>
</organism>
<protein>
    <submittedName>
        <fullName evidence="2">Uncharacterized protein</fullName>
    </submittedName>
</protein>
<evidence type="ECO:0000313" key="3">
    <source>
        <dbReference type="Proteomes" id="UP000499080"/>
    </source>
</evidence>
<dbReference type="AlphaFoldDB" id="A0A4Y2ENM8"/>
<keyword evidence="3" id="KW-1185">Reference proteome</keyword>
<sequence length="147" mass="16454">MFGPLRTIERATGPIDGGYSKESGFESGTFRHRSQDLTTRPPTEVKTLSLGHRGPPTADFEAIKQSDYYNAITSCAEVKSKTVFEDGETAGISVLYSKGQWAQLMYPRCHIIKCNSACHLTSNCTFLMLCYGRTFVSSFKMRNEFKN</sequence>
<feature type="region of interest" description="Disordered" evidence="1">
    <location>
        <begin position="1"/>
        <end position="38"/>
    </location>
</feature>
<comment type="caution">
    <text evidence="2">The sequence shown here is derived from an EMBL/GenBank/DDBJ whole genome shotgun (WGS) entry which is preliminary data.</text>
</comment>
<dbReference type="Proteomes" id="UP000499080">
    <property type="component" value="Unassembled WGS sequence"/>
</dbReference>
<evidence type="ECO:0000313" key="2">
    <source>
        <dbReference type="EMBL" id="GBM29778.1"/>
    </source>
</evidence>